<dbReference type="RefSeq" id="WP_189139036.1">
    <property type="nucleotide sequence ID" value="NZ_BMNK01000004.1"/>
</dbReference>
<reference evidence="2" key="2">
    <citation type="submission" date="2020-09" db="EMBL/GenBank/DDBJ databases">
        <authorList>
            <person name="Sun Q."/>
            <person name="Zhou Y."/>
        </authorList>
    </citation>
    <scope>NUCLEOTIDE SEQUENCE</scope>
    <source>
        <strain evidence="2">CGMCC 4.7430</strain>
    </source>
</reference>
<organism evidence="2 3">
    <name type="scientific">Nonomuraea glycinis</name>
    <dbReference type="NCBI Taxonomy" id="2047744"/>
    <lineage>
        <taxon>Bacteria</taxon>
        <taxon>Bacillati</taxon>
        <taxon>Actinomycetota</taxon>
        <taxon>Actinomycetes</taxon>
        <taxon>Streptosporangiales</taxon>
        <taxon>Streptosporangiaceae</taxon>
        <taxon>Nonomuraea</taxon>
    </lineage>
</organism>
<feature type="region of interest" description="Disordered" evidence="1">
    <location>
        <begin position="1"/>
        <end position="39"/>
    </location>
</feature>
<sequence length="117" mass="12782">MSGFHGKGVAYLGRPAKPGERYQAHQRADTEGEMLDGYTPDERTVGEVVAEARRRGLRVSFQIIKPSPGGGFSMNPREQSATVGDHWVVWAAEPEQAGTVRLIVSEKRVAKNPVHGD</sequence>
<dbReference type="EMBL" id="BMNK01000004">
    <property type="protein sequence ID" value="GGP06113.1"/>
    <property type="molecule type" value="Genomic_DNA"/>
</dbReference>
<reference evidence="2" key="1">
    <citation type="journal article" date="2014" name="Int. J. Syst. Evol. Microbiol.">
        <title>Complete genome sequence of Corynebacterium casei LMG S-19264T (=DSM 44701T), isolated from a smear-ripened cheese.</title>
        <authorList>
            <consortium name="US DOE Joint Genome Institute (JGI-PGF)"/>
            <person name="Walter F."/>
            <person name="Albersmeier A."/>
            <person name="Kalinowski J."/>
            <person name="Ruckert C."/>
        </authorList>
    </citation>
    <scope>NUCLEOTIDE SEQUENCE</scope>
    <source>
        <strain evidence="2">CGMCC 4.7430</strain>
    </source>
</reference>
<dbReference type="Proteomes" id="UP000660745">
    <property type="component" value="Unassembled WGS sequence"/>
</dbReference>
<name>A0A918E621_9ACTN</name>
<feature type="compositionally biased region" description="Basic and acidic residues" evidence="1">
    <location>
        <begin position="17"/>
        <end position="30"/>
    </location>
</feature>
<protein>
    <submittedName>
        <fullName evidence="2">Uncharacterized protein</fullName>
    </submittedName>
</protein>
<keyword evidence="3" id="KW-1185">Reference proteome</keyword>
<evidence type="ECO:0000256" key="1">
    <source>
        <dbReference type="SAM" id="MobiDB-lite"/>
    </source>
</evidence>
<dbReference type="AlphaFoldDB" id="A0A918E621"/>
<evidence type="ECO:0000313" key="3">
    <source>
        <dbReference type="Proteomes" id="UP000660745"/>
    </source>
</evidence>
<accession>A0A918E621</accession>
<gene>
    <name evidence="2" type="ORF">GCM10012278_28210</name>
</gene>
<proteinExistence type="predicted"/>
<comment type="caution">
    <text evidence="2">The sequence shown here is derived from an EMBL/GenBank/DDBJ whole genome shotgun (WGS) entry which is preliminary data.</text>
</comment>
<evidence type="ECO:0000313" key="2">
    <source>
        <dbReference type="EMBL" id="GGP06113.1"/>
    </source>
</evidence>